<dbReference type="InterPro" id="IPR003593">
    <property type="entry name" value="AAA+_ATPase"/>
</dbReference>
<dbReference type="GO" id="GO:0005524">
    <property type="term" value="F:ATP binding"/>
    <property type="evidence" value="ECO:0007669"/>
    <property type="project" value="UniProtKB-KW"/>
</dbReference>
<keyword evidence="3" id="KW-0813">Transport</keyword>
<feature type="domain" description="ABC transporter" evidence="8">
    <location>
        <begin position="2"/>
        <end position="249"/>
    </location>
</feature>
<dbReference type="OrthoDB" id="9776369at2"/>
<reference evidence="9 10" key="1">
    <citation type="submission" date="2018-10" db="EMBL/GenBank/DDBJ databases">
        <title>An updated phylogeny of the Alphaproteobacteria reveals that the parasitic Rickettsiales and Holosporales have independent origins.</title>
        <authorList>
            <person name="Munoz-Gomez S.A."/>
            <person name="Hess S."/>
            <person name="Burger G."/>
            <person name="Lang B.F."/>
            <person name="Susko E."/>
            <person name="Slamovits C.H."/>
            <person name="Roger A.J."/>
        </authorList>
    </citation>
    <scope>NUCLEOTIDE SEQUENCE [LARGE SCALE GENOMIC DNA]</scope>
    <source>
        <strain evidence="9">HOLO01</strain>
    </source>
</reference>
<dbReference type="PANTHER" id="PTHR42788">
    <property type="entry name" value="TAURINE IMPORT ATP-BINDING PROTEIN-RELATED"/>
    <property type="match status" value="1"/>
</dbReference>
<keyword evidence="10" id="KW-1185">Reference proteome</keyword>
<dbReference type="AlphaFoldDB" id="A0A4Q7DIK0"/>
<keyword evidence="4" id="KW-1003">Cell membrane</keyword>
<evidence type="ECO:0000259" key="8">
    <source>
        <dbReference type="PROSITE" id="PS50893"/>
    </source>
</evidence>
<dbReference type="RefSeq" id="WP_130153652.1">
    <property type="nucleotide sequence ID" value="NZ_SCFB01000004.1"/>
</dbReference>
<dbReference type="InterPro" id="IPR017871">
    <property type="entry name" value="ABC_transporter-like_CS"/>
</dbReference>
<dbReference type="SMART" id="SM00382">
    <property type="entry name" value="AAA"/>
    <property type="match status" value="1"/>
</dbReference>
<gene>
    <name evidence="9" type="ORF">EQU50_02900</name>
</gene>
<keyword evidence="5" id="KW-0547">Nucleotide-binding</keyword>
<organism evidence="9 10">
    <name type="scientific">Candidatus Finniella inopinata</name>
    <dbReference type="NCBI Taxonomy" id="1696036"/>
    <lineage>
        <taxon>Bacteria</taxon>
        <taxon>Pseudomonadati</taxon>
        <taxon>Pseudomonadota</taxon>
        <taxon>Alphaproteobacteria</taxon>
        <taxon>Holosporales</taxon>
        <taxon>Candidatus Paracaedibacteraceae</taxon>
        <taxon>Candidatus Finniella</taxon>
    </lineage>
</organism>
<dbReference type="Gene3D" id="3.40.50.300">
    <property type="entry name" value="P-loop containing nucleotide triphosphate hydrolases"/>
    <property type="match status" value="1"/>
</dbReference>
<dbReference type="PROSITE" id="PS00211">
    <property type="entry name" value="ABC_TRANSPORTER_1"/>
    <property type="match status" value="1"/>
</dbReference>
<proteinExistence type="inferred from homology"/>
<accession>A0A4Q7DIK0</accession>
<evidence type="ECO:0000256" key="2">
    <source>
        <dbReference type="ARBA" id="ARBA00005417"/>
    </source>
</evidence>
<dbReference type="Pfam" id="PF00005">
    <property type="entry name" value="ABC_tran"/>
    <property type="match status" value="1"/>
</dbReference>
<dbReference type="InterPro" id="IPR027417">
    <property type="entry name" value="P-loop_NTPase"/>
</dbReference>
<keyword evidence="7" id="KW-0472">Membrane</keyword>
<evidence type="ECO:0000256" key="7">
    <source>
        <dbReference type="ARBA" id="ARBA00023136"/>
    </source>
</evidence>
<protein>
    <submittedName>
        <fullName evidence="9">ABC transporter ATP-binding protein</fullName>
    </submittedName>
</protein>
<evidence type="ECO:0000256" key="6">
    <source>
        <dbReference type="ARBA" id="ARBA00022840"/>
    </source>
</evidence>
<name>A0A4Q7DIK0_9PROT</name>
<dbReference type="Proteomes" id="UP000293550">
    <property type="component" value="Unassembled WGS sequence"/>
</dbReference>
<evidence type="ECO:0000313" key="9">
    <source>
        <dbReference type="EMBL" id="RZI46552.1"/>
    </source>
</evidence>
<evidence type="ECO:0000256" key="5">
    <source>
        <dbReference type="ARBA" id="ARBA00022741"/>
    </source>
</evidence>
<evidence type="ECO:0000256" key="4">
    <source>
        <dbReference type="ARBA" id="ARBA00022475"/>
    </source>
</evidence>
<dbReference type="PROSITE" id="PS50893">
    <property type="entry name" value="ABC_TRANSPORTER_2"/>
    <property type="match status" value="1"/>
</dbReference>
<evidence type="ECO:0000313" key="10">
    <source>
        <dbReference type="Proteomes" id="UP000293550"/>
    </source>
</evidence>
<evidence type="ECO:0000256" key="1">
    <source>
        <dbReference type="ARBA" id="ARBA00004202"/>
    </source>
</evidence>
<dbReference type="InterPro" id="IPR050166">
    <property type="entry name" value="ABC_transporter_ATP-bind"/>
</dbReference>
<dbReference type="GO" id="GO:0016887">
    <property type="term" value="F:ATP hydrolysis activity"/>
    <property type="evidence" value="ECO:0007669"/>
    <property type="project" value="InterPro"/>
</dbReference>
<dbReference type="PANTHER" id="PTHR42788:SF7">
    <property type="entry name" value="NITRATE ABC TRANSPORTER ATP-BINDING PROTEIN"/>
    <property type="match status" value="1"/>
</dbReference>
<comment type="subcellular location">
    <subcellularLocation>
        <location evidence="1">Cell membrane</location>
        <topology evidence="1">Peripheral membrane protein</topology>
    </subcellularLocation>
</comment>
<evidence type="ECO:0000256" key="3">
    <source>
        <dbReference type="ARBA" id="ARBA00022448"/>
    </source>
</evidence>
<comment type="similarity">
    <text evidence="2">Belongs to the ABC transporter superfamily.</text>
</comment>
<dbReference type="InterPro" id="IPR003439">
    <property type="entry name" value="ABC_transporter-like_ATP-bd"/>
</dbReference>
<dbReference type="GO" id="GO:0005886">
    <property type="term" value="C:plasma membrane"/>
    <property type="evidence" value="ECO:0007669"/>
    <property type="project" value="UniProtKB-SubCell"/>
</dbReference>
<comment type="caution">
    <text evidence="9">The sequence shown here is derived from an EMBL/GenBank/DDBJ whole genome shotgun (WGS) entry which is preliminary data.</text>
</comment>
<keyword evidence="6 9" id="KW-0067">ATP-binding</keyword>
<sequence>MITLNNIHVTFAPGAITEKKALQGVNLRIQEGEFVTVIGSNGAGKSTFLNAIAGEVLPSQGSICVDDKDVSKLPTHARADLVARVFQDPLAGTCADLTIAENMALALQRGKRRGLSWALKHNTRDLFYQTLKKLDLGLEDRLDTLMSLLSGGQRQAVSLLMATLSPLKILLLDEHTSALDPKTGAYVMELSQKIITEKQLTALMVTHSLHQALHYGTRTIMLHEGKIIYDVSGPERASLTAQDLLKQFGRSIDDDRLLLQGG</sequence>
<dbReference type="SUPFAM" id="SSF52540">
    <property type="entry name" value="P-loop containing nucleoside triphosphate hydrolases"/>
    <property type="match status" value="1"/>
</dbReference>
<dbReference type="EMBL" id="SCFB01000004">
    <property type="protein sequence ID" value="RZI46552.1"/>
    <property type="molecule type" value="Genomic_DNA"/>
</dbReference>